<dbReference type="Pfam" id="PF11159">
    <property type="entry name" value="DUF2939"/>
    <property type="match status" value="1"/>
</dbReference>
<sequence>MKRSTALGLGIAAALAVAYVAASPYLAVRAIRDAAVAGDAPRVAEHVDFPALKESLNAHLAASMMQSAAERGSENPMAGAGAMFAMALMGPMIDAVATPEGLAALMTHGALPKLGMSDARAGEATAQPGTQVDAQMRYRDFDTFVVTLSGSSSSVAPLGLVFRRHRLIDWKLTSIDMSQ</sequence>
<comment type="caution">
    <text evidence="1">The sequence shown here is derived from an EMBL/GenBank/DDBJ whole genome shotgun (WGS) entry which is preliminary data.</text>
</comment>
<gene>
    <name evidence="1" type="ORF">FW784_13265</name>
</gene>
<dbReference type="EMBL" id="VTRV01000213">
    <property type="protein sequence ID" value="TZF82847.1"/>
    <property type="molecule type" value="Genomic_DNA"/>
</dbReference>
<dbReference type="RefSeq" id="WP_149353802.1">
    <property type="nucleotide sequence ID" value="NZ_VTRV01000213.1"/>
</dbReference>
<evidence type="ECO:0000313" key="2">
    <source>
        <dbReference type="Proteomes" id="UP000323164"/>
    </source>
</evidence>
<protein>
    <submittedName>
        <fullName evidence="1">DUF2939 domain-containing protein</fullName>
    </submittedName>
</protein>
<dbReference type="AlphaFoldDB" id="A0A5D8YKI9"/>
<dbReference type="InterPro" id="IPR021330">
    <property type="entry name" value="DUF2939"/>
</dbReference>
<reference evidence="1 2" key="1">
    <citation type="submission" date="2019-08" db="EMBL/GenBank/DDBJ databases">
        <title>Draft genome sequence of Lysobacter sp. UKS-15.</title>
        <authorList>
            <person name="Im W.-T."/>
        </authorList>
    </citation>
    <scope>NUCLEOTIDE SEQUENCE [LARGE SCALE GENOMIC DNA]</scope>
    <source>
        <strain evidence="1 2">UKS-15</strain>
    </source>
</reference>
<dbReference type="Proteomes" id="UP000323164">
    <property type="component" value="Unassembled WGS sequence"/>
</dbReference>
<proteinExistence type="predicted"/>
<dbReference type="OrthoDB" id="5739641at2"/>
<name>A0A5D8YKI9_9GAMM</name>
<keyword evidence="2" id="KW-1185">Reference proteome</keyword>
<organism evidence="1 2">
    <name type="scientific">Cognatilysobacter lacus</name>
    <dbReference type="NCBI Taxonomy" id="1643323"/>
    <lineage>
        <taxon>Bacteria</taxon>
        <taxon>Pseudomonadati</taxon>
        <taxon>Pseudomonadota</taxon>
        <taxon>Gammaproteobacteria</taxon>
        <taxon>Lysobacterales</taxon>
        <taxon>Lysobacteraceae</taxon>
        <taxon>Cognatilysobacter</taxon>
    </lineage>
</organism>
<evidence type="ECO:0000313" key="1">
    <source>
        <dbReference type="EMBL" id="TZF82847.1"/>
    </source>
</evidence>
<accession>A0A5D8YKI9</accession>